<dbReference type="GeneID" id="106177711"/>
<dbReference type="RefSeq" id="XP_013416022.1">
    <property type="nucleotide sequence ID" value="XM_013560568.1"/>
</dbReference>
<protein>
    <submittedName>
        <fullName evidence="7">Gamma-2-syntrophin</fullName>
    </submittedName>
</protein>
<evidence type="ECO:0000256" key="2">
    <source>
        <dbReference type="ARBA" id="ARBA00010798"/>
    </source>
</evidence>
<evidence type="ECO:0000313" key="7">
    <source>
        <dbReference type="RefSeq" id="XP_013416022.1"/>
    </source>
</evidence>
<feature type="domain" description="PDZ" evidence="5">
    <location>
        <begin position="54"/>
        <end position="137"/>
    </location>
</feature>
<sequence length="456" mass="52276">MALVKQGMVLVSNGKGSQEPRRLLLSHDTLQIQKEEIIYTSTEHGHKAFLGERPVLLHREKVGGLGLSVKGGAEHNLPILISRLFKNQAAERTGELFVGDAITKVNNINIEHFNHDEAVLALKNAGDEVLLTVRHFHPASPFLNKNGNNSNQQEEKPHHHWSTVVSIPLLYAYVTKYITGTDKMRPNCYEVIAMDGTLSGTLQCEDGKSLAEWIRCITNNIAVLNNQAVLVSNKVLVPNEHIHTMCWSCEHLQSTRQWQHWRPKFVALKGQEFYVFDAPPVQTRDWVRCERIYKIYETMFRILKHKELIDDRQYCFVVQTAQHGGLYMSMETREQLLHLEKAWHRANYLAVRHVGSKTFGCSWRDRICGLTLDLQAGFSLYDSETKIFMWNYKFSQLKGSSDDGKTKLRLNFFAEDKQNIETRELECTALQTLLLSIHAFLSAKLASVDPQFLKNF</sequence>
<keyword evidence="3" id="KW-0963">Cytoplasm</keyword>
<organism evidence="6 7">
    <name type="scientific">Lingula anatina</name>
    <name type="common">Brachiopod</name>
    <name type="synonym">Lingula unguis</name>
    <dbReference type="NCBI Taxonomy" id="7574"/>
    <lineage>
        <taxon>Eukaryota</taxon>
        <taxon>Metazoa</taxon>
        <taxon>Spiralia</taxon>
        <taxon>Lophotrochozoa</taxon>
        <taxon>Brachiopoda</taxon>
        <taxon>Linguliformea</taxon>
        <taxon>Lingulata</taxon>
        <taxon>Lingulida</taxon>
        <taxon>Linguloidea</taxon>
        <taxon>Lingulidae</taxon>
        <taxon>Lingula</taxon>
    </lineage>
</organism>
<dbReference type="InterPro" id="IPR036034">
    <property type="entry name" value="PDZ_sf"/>
</dbReference>
<dbReference type="FunCoup" id="A0A1S3K0F7">
    <property type="interactions" value="96"/>
</dbReference>
<comment type="similarity">
    <text evidence="2">Belongs to the syntrophin family.</text>
</comment>
<dbReference type="InterPro" id="IPR011993">
    <property type="entry name" value="PH-like_dom_sf"/>
</dbReference>
<accession>A0A1S3K0F7</accession>
<dbReference type="SUPFAM" id="SSF50729">
    <property type="entry name" value="PH domain-like"/>
    <property type="match status" value="1"/>
</dbReference>
<dbReference type="SMART" id="SM00228">
    <property type="entry name" value="PDZ"/>
    <property type="match status" value="1"/>
</dbReference>
<dbReference type="InterPro" id="IPR015482">
    <property type="entry name" value="Syntrophin"/>
</dbReference>
<reference evidence="7" key="1">
    <citation type="submission" date="2025-08" db="UniProtKB">
        <authorList>
            <consortium name="RefSeq"/>
        </authorList>
    </citation>
    <scope>IDENTIFICATION</scope>
    <source>
        <tissue evidence="7">Gonads</tissue>
    </source>
</reference>
<gene>
    <name evidence="7" type="primary">LOC106177711</name>
</gene>
<name>A0A1S3K0F7_LINAN</name>
<dbReference type="SUPFAM" id="SSF50156">
    <property type="entry name" value="PDZ domain-like"/>
    <property type="match status" value="1"/>
</dbReference>
<dbReference type="OrthoDB" id="9975356at2759"/>
<evidence type="ECO:0000256" key="4">
    <source>
        <dbReference type="ARBA" id="ARBA00023212"/>
    </source>
</evidence>
<dbReference type="InterPro" id="IPR001478">
    <property type="entry name" value="PDZ"/>
</dbReference>
<comment type="subcellular location">
    <subcellularLocation>
        <location evidence="1">Cytoplasm</location>
        <location evidence="1">Cytoskeleton</location>
    </subcellularLocation>
</comment>
<evidence type="ECO:0000256" key="3">
    <source>
        <dbReference type="ARBA" id="ARBA00022490"/>
    </source>
</evidence>
<proteinExistence type="inferred from homology"/>
<dbReference type="AlphaFoldDB" id="A0A1S3K0F7"/>
<dbReference type="InParanoid" id="A0A1S3K0F7"/>
<dbReference type="Gene3D" id="2.30.42.10">
    <property type="match status" value="1"/>
</dbReference>
<dbReference type="InterPro" id="IPR055108">
    <property type="entry name" value="Syntrophin_4th"/>
</dbReference>
<evidence type="ECO:0000313" key="6">
    <source>
        <dbReference type="Proteomes" id="UP000085678"/>
    </source>
</evidence>
<keyword evidence="4" id="KW-0206">Cytoskeleton</keyword>
<dbReference type="STRING" id="7574.A0A1S3K0F7"/>
<dbReference type="KEGG" id="lak:106177711"/>
<dbReference type="Proteomes" id="UP000085678">
    <property type="component" value="Unplaced"/>
</dbReference>
<dbReference type="PROSITE" id="PS50106">
    <property type="entry name" value="PDZ"/>
    <property type="match status" value="1"/>
</dbReference>
<dbReference type="PANTHER" id="PTHR10554:SF1">
    <property type="entry name" value="FI16515P1"/>
    <property type="match status" value="1"/>
</dbReference>
<dbReference type="Pfam" id="PF23012">
    <property type="entry name" value="Syntrophin_4th"/>
    <property type="match status" value="1"/>
</dbReference>
<dbReference type="PANTHER" id="PTHR10554">
    <property type="entry name" value="SYNTROPHIN"/>
    <property type="match status" value="1"/>
</dbReference>
<dbReference type="Gene3D" id="2.30.29.30">
    <property type="entry name" value="Pleckstrin-homology domain (PH domain)/Phosphotyrosine-binding domain (PTB)"/>
    <property type="match status" value="1"/>
</dbReference>
<dbReference type="Pfam" id="PF00595">
    <property type="entry name" value="PDZ"/>
    <property type="match status" value="1"/>
</dbReference>
<keyword evidence="6" id="KW-1185">Reference proteome</keyword>
<evidence type="ECO:0000259" key="5">
    <source>
        <dbReference type="PROSITE" id="PS50106"/>
    </source>
</evidence>
<dbReference type="GO" id="GO:0005198">
    <property type="term" value="F:structural molecule activity"/>
    <property type="evidence" value="ECO:0007669"/>
    <property type="project" value="InterPro"/>
</dbReference>
<dbReference type="GO" id="GO:0016010">
    <property type="term" value="C:dystrophin-associated glycoprotein complex"/>
    <property type="evidence" value="ECO:0007669"/>
    <property type="project" value="TreeGrafter"/>
</dbReference>
<evidence type="ECO:0000256" key="1">
    <source>
        <dbReference type="ARBA" id="ARBA00004245"/>
    </source>
</evidence>
<dbReference type="CDD" id="cd06801">
    <property type="entry name" value="PDZ_syntrophin-like"/>
    <property type="match status" value="1"/>
</dbReference>
<dbReference type="GO" id="GO:0005856">
    <property type="term" value="C:cytoskeleton"/>
    <property type="evidence" value="ECO:0007669"/>
    <property type="project" value="UniProtKB-SubCell"/>
</dbReference>